<feature type="non-terminal residue" evidence="2">
    <location>
        <position position="85"/>
    </location>
</feature>
<evidence type="ECO:0000256" key="1">
    <source>
        <dbReference type="SAM" id="MobiDB-lite"/>
    </source>
</evidence>
<dbReference type="EMBL" id="GBEZ01025082">
    <property type="protein sequence ID" value="JAC61967.1"/>
    <property type="molecule type" value="Transcribed_RNA"/>
</dbReference>
<proteinExistence type="predicted"/>
<accession>A0A061QMT0</accession>
<feature type="region of interest" description="Disordered" evidence="1">
    <location>
        <begin position="33"/>
        <end position="74"/>
    </location>
</feature>
<reference evidence="2" key="1">
    <citation type="submission" date="2014-05" db="EMBL/GenBank/DDBJ databases">
        <title>The transcriptome of the halophilic microalga Tetraselmis sp. GSL018 isolated from the Great Salt Lake, Utah.</title>
        <authorList>
            <person name="Jinkerson R.E."/>
            <person name="D'Adamo S."/>
            <person name="Posewitz M.C."/>
        </authorList>
    </citation>
    <scope>NUCLEOTIDE SEQUENCE</scope>
    <source>
        <strain evidence="2">GSL018</strain>
    </source>
</reference>
<evidence type="ECO:0000313" key="2">
    <source>
        <dbReference type="EMBL" id="JAC61967.1"/>
    </source>
</evidence>
<protein>
    <submittedName>
        <fullName evidence="2">Uncharacterized protein</fullName>
    </submittedName>
</protein>
<organism evidence="2">
    <name type="scientific">Tetraselmis sp. GSL018</name>
    <dbReference type="NCBI Taxonomy" id="582737"/>
    <lineage>
        <taxon>Eukaryota</taxon>
        <taxon>Viridiplantae</taxon>
        <taxon>Chlorophyta</taxon>
        <taxon>core chlorophytes</taxon>
        <taxon>Chlorodendrophyceae</taxon>
        <taxon>Chlorodendrales</taxon>
        <taxon>Chlorodendraceae</taxon>
        <taxon>Tetraselmis</taxon>
    </lineage>
</organism>
<name>A0A061QMT0_9CHLO</name>
<gene>
    <name evidence="2" type="ORF">TSPGSL018_24656</name>
</gene>
<sequence length="85" mass="8840">VIGAFVTLAPAEISGGLLPADWGTFGRPVLEKLGPAKPVAPADRLSGARSPAKTRGTDREASGRSPEGGLRQIPNHLGDLRLFVK</sequence>
<feature type="non-terminal residue" evidence="2">
    <location>
        <position position="1"/>
    </location>
</feature>
<dbReference type="AlphaFoldDB" id="A0A061QMT0"/>